<keyword evidence="11 12" id="KW-0535">Nitrogen fixation</keyword>
<feature type="compositionally biased region" description="Pro residues" evidence="13">
    <location>
        <begin position="554"/>
        <end position="563"/>
    </location>
</feature>
<dbReference type="InterPro" id="IPR002078">
    <property type="entry name" value="Sigma_54_int"/>
</dbReference>
<evidence type="ECO:0000313" key="15">
    <source>
        <dbReference type="EMBL" id="SDE57328.1"/>
    </source>
</evidence>
<gene>
    <name evidence="15" type="ORF">SAMN05421720_108122</name>
</gene>
<dbReference type="PRINTS" id="PR01590">
    <property type="entry name" value="HTHFIS"/>
</dbReference>
<feature type="compositionally biased region" description="Low complexity" evidence="13">
    <location>
        <begin position="528"/>
        <end position="553"/>
    </location>
</feature>
<keyword evidence="5" id="KW-0067">ATP-binding</keyword>
<dbReference type="PROSITE" id="PS00688">
    <property type="entry name" value="SIGMA54_INTERACT_3"/>
    <property type="match status" value="1"/>
</dbReference>
<evidence type="ECO:0000259" key="14">
    <source>
        <dbReference type="PROSITE" id="PS50045"/>
    </source>
</evidence>
<evidence type="ECO:0000313" key="16">
    <source>
        <dbReference type="Proteomes" id="UP000199412"/>
    </source>
</evidence>
<dbReference type="Gene3D" id="3.30.450.40">
    <property type="match status" value="1"/>
</dbReference>
<dbReference type="PANTHER" id="PTHR32071">
    <property type="entry name" value="TRANSCRIPTIONAL REGULATORY PROTEIN"/>
    <property type="match status" value="1"/>
</dbReference>
<dbReference type="GO" id="GO:0043565">
    <property type="term" value="F:sequence-specific DNA binding"/>
    <property type="evidence" value="ECO:0007669"/>
    <property type="project" value="InterPro"/>
</dbReference>
<evidence type="ECO:0000256" key="10">
    <source>
        <dbReference type="ARBA" id="ARBA00023163"/>
    </source>
</evidence>
<evidence type="ECO:0000256" key="5">
    <source>
        <dbReference type="ARBA" id="ARBA00022840"/>
    </source>
</evidence>
<dbReference type="EMBL" id="FNAP01000008">
    <property type="protein sequence ID" value="SDE57328.1"/>
    <property type="molecule type" value="Genomic_DNA"/>
</dbReference>
<dbReference type="SUPFAM" id="SSF52540">
    <property type="entry name" value="P-loop containing nucleoside triphosphate hydrolases"/>
    <property type="match status" value="1"/>
</dbReference>
<dbReference type="InterPro" id="IPR029016">
    <property type="entry name" value="GAF-like_dom_sf"/>
</dbReference>
<dbReference type="PROSITE" id="PS50045">
    <property type="entry name" value="SIGMA54_INTERACT_4"/>
    <property type="match status" value="1"/>
</dbReference>
<feature type="compositionally biased region" description="Low complexity" evidence="13">
    <location>
        <begin position="509"/>
        <end position="520"/>
    </location>
</feature>
<accession>A0A1G7E0T2</accession>
<dbReference type="GO" id="GO:0005524">
    <property type="term" value="F:ATP binding"/>
    <property type="evidence" value="ECO:0007669"/>
    <property type="project" value="UniProtKB-KW"/>
</dbReference>
<dbReference type="PANTHER" id="PTHR32071:SF117">
    <property type="entry name" value="PTS-DEPENDENT DIHYDROXYACETONE KINASE OPERON REGULATORY PROTEIN-RELATED"/>
    <property type="match status" value="1"/>
</dbReference>
<feature type="domain" description="Sigma-54 factor interaction" evidence="14">
    <location>
        <begin position="242"/>
        <end position="470"/>
    </location>
</feature>
<dbReference type="GO" id="GO:0003700">
    <property type="term" value="F:DNA-binding transcription factor activity"/>
    <property type="evidence" value="ECO:0007669"/>
    <property type="project" value="UniProtKB-UniRule"/>
</dbReference>
<evidence type="ECO:0000256" key="12">
    <source>
        <dbReference type="RuleBase" id="RU368029"/>
    </source>
</evidence>
<dbReference type="InterPro" id="IPR025944">
    <property type="entry name" value="Sigma_54_int_dom_CS"/>
</dbReference>
<feature type="region of interest" description="Disordered" evidence="13">
    <location>
        <begin position="1"/>
        <end position="20"/>
    </location>
</feature>
<evidence type="ECO:0000256" key="3">
    <source>
        <dbReference type="ARBA" id="ARBA00015308"/>
    </source>
</evidence>
<dbReference type="STRING" id="69960.SAMN05421720_108122"/>
<evidence type="ECO:0000256" key="2">
    <source>
        <dbReference type="ARBA" id="ARBA00011135"/>
    </source>
</evidence>
<comment type="function">
    <text evidence="1 12">Required for activation of most nif operons, which are directly involved in nitrogen fixation.</text>
</comment>
<dbReference type="RefSeq" id="WP_092786509.1">
    <property type="nucleotide sequence ID" value="NZ_FNAP01000008.1"/>
</dbReference>
<dbReference type="SMART" id="SM00065">
    <property type="entry name" value="GAF"/>
    <property type="match status" value="1"/>
</dbReference>
<keyword evidence="7 12" id="KW-0805">Transcription regulation</keyword>
<dbReference type="NCBIfam" id="TIGR01817">
    <property type="entry name" value="nifA"/>
    <property type="match status" value="1"/>
</dbReference>
<dbReference type="InterPro" id="IPR058031">
    <property type="entry name" value="AAA_lid_NorR"/>
</dbReference>
<dbReference type="InterPro" id="IPR025662">
    <property type="entry name" value="Sigma_54_int_dom_ATP-bd_1"/>
</dbReference>
<feature type="region of interest" description="Disordered" evidence="13">
    <location>
        <begin position="504"/>
        <end position="589"/>
    </location>
</feature>
<dbReference type="InterPro" id="IPR002197">
    <property type="entry name" value="HTH_Fis"/>
</dbReference>
<dbReference type="OrthoDB" id="9770562at2"/>
<dbReference type="PROSITE" id="PS00676">
    <property type="entry name" value="SIGMA54_INTERACT_2"/>
    <property type="match status" value="1"/>
</dbReference>
<dbReference type="InterPro" id="IPR010113">
    <property type="entry name" value="Nif-specific_regulatory_prot"/>
</dbReference>
<evidence type="ECO:0000256" key="11">
    <source>
        <dbReference type="ARBA" id="ARBA00023231"/>
    </source>
</evidence>
<name>A0A1G7E0T2_9PROT</name>
<dbReference type="InterPro" id="IPR027417">
    <property type="entry name" value="P-loop_NTPase"/>
</dbReference>
<evidence type="ECO:0000256" key="1">
    <source>
        <dbReference type="ARBA" id="ARBA00002167"/>
    </source>
</evidence>
<evidence type="ECO:0000256" key="7">
    <source>
        <dbReference type="ARBA" id="ARBA00023015"/>
    </source>
</evidence>
<keyword evidence="16" id="KW-1185">Reference proteome</keyword>
<dbReference type="Pfam" id="PF02954">
    <property type="entry name" value="HTH_8"/>
    <property type="match status" value="1"/>
</dbReference>
<keyword evidence="8 12" id="KW-0238">DNA-binding</keyword>
<dbReference type="InterPro" id="IPR025943">
    <property type="entry name" value="Sigma_54_int_dom_ATP-bd_2"/>
</dbReference>
<dbReference type="Proteomes" id="UP000199412">
    <property type="component" value="Unassembled WGS sequence"/>
</dbReference>
<dbReference type="InterPro" id="IPR003593">
    <property type="entry name" value="AAA+_ATPase"/>
</dbReference>
<keyword evidence="10 12" id="KW-0804">Transcription</keyword>
<dbReference type="FunFam" id="3.40.50.300:FF:000006">
    <property type="entry name" value="DNA-binding transcriptional regulator NtrC"/>
    <property type="match status" value="1"/>
</dbReference>
<evidence type="ECO:0000256" key="13">
    <source>
        <dbReference type="SAM" id="MobiDB-lite"/>
    </source>
</evidence>
<dbReference type="Pfam" id="PF00158">
    <property type="entry name" value="Sigma54_activat"/>
    <property type="match status" value="1"/>
</dbReference>
<dbReference type="Gene3D" id="1.10.8.60">
    <property type="match status" value="1"/>
</dbReference>
<dbReference type="PROSITE" id="PS00675">
    <property type="entry name" value="SIGMA54_INTERACT_1"/>
    <property type="match status" value="1"/>
</dbReference>
<dbReference type="Gene3D" id="3.40.50.300">
    <property type="entry name" value="P-loop containing nucleotide triphosphate hydrolases"/>
    <property type="match status" value="1"/>
</dbReference>
<keyword evidence="4" id="KW-0547">Nucleotide-binding</keyword>
<dbReference type="Pfam" id="PF25601">
    <property type="entry name" value="AAA_lid_14"/>
    <property type="match status" value="1"/>
</dbReference>
<dbReference type="InterPro" id="IPR003018">
    <property type="entry name" value="GAF"/>
</dbReference>
<sequence>MDAKAPPFTSPAPSAPTETTVVSGSLPLLTLYEISKILSATLQLDQTLRDVLNVLSSYLDMRRGTIALATEPATESPGEDAPLGLVAIVGQSLETARKGRGAYPLEAADQVYRSNLPLLVGRLSDDDRFSSYADHSGSLETDRVSFLCVPIRAGDSALGTLSVEREWDGPPPRSFDEDLRFLSMVGNLIGQTVQLHRLVAADRRTLMADAARLEKLARHEARSGGGTATGSSNGRTPRFKEIVGRGPAMRAVLDQVRHVARTRASVMVRGESGTGKEMVARAIHQVSPRSDKPFVCVNCAALPDTLLESELFGHDKGAFTGANSERKGRFEMADGGTLFLDEIGEISAAFQAKLLRVLQEGQFERLGSSKTRKVDVRLIAATNRHLEEAVARGEFRADLYYRINVVTLVLPPLRDRPEDVEPLARHFLDRFNQENGDNLGLAPEALDLLRGCAFPGNVRELENCITRVATMVRGDVIGAQDFACREAGCLSSALWREVQGPTQAVGGLASPTPGAPCPSGTSGGTGPGCASCTTGTTAVQGPASPGPASQGPARPAPPIPTPAERPRDMAPHDTAPNADDGGGSSGRLPDRERLVAAMEKTGWVQAKAARLLGLTPRQVGYALRRHGIAIKRL</sequence>
<dbReference type="AlphaFoldDB" id="A0A1G7E0T2"/>
<evidence type="ECO:0000256" key="9">
    <source>
        <dbReference type="ARBA" id="ARBA00023159"/>
    </source>
</evidence>
<organism evidence="15 16">
    <name type="scientific">Rhodospira trueperi</name>
    <dbReference type="NCBI Taxonomy" id="69960"/>
    <lineage>
        <taxon>Bacteria</taxon>
        <taxon>Pseudomonadati</taxon>
        <taxon>Pseudomonadota</taxon>
        <taxon>Alphaproteobacteria</taxon>
        <taxon>Rhodospirillales</taxon>
        <taxon>Rhodospirillaceae</taxon>
        <taxon>Rhodospira</taxon>
    </lineage>
</organism>
<dbReference type="SUPFAM" id="SSF55781">
    <property type="entry name" value="GAF domain-like"/>
    <property type="match status" value="1"/>
</dbReference>
<evidence type="ECO:0000256" key="6">
    <source>
        <dbReference type="ARBA" id="ARBA00023012"/>
    </source>
</evidence>
<comment type="subunit">
    <text evidence="2 12">Interacts with sigma-54.</text>
</comment>
<feature type="region of interest" description="Disordered" evidence="13">
    <location>
        <begin position="218"/>
        <end position="238"/>
    </location>
</feature>
<proteinExistence type="predicted"/>
<dbReference type="CDD" id="cd00009">
    <property type="entry name" value="AAA"/>
    <property type="match status" value="1"/>
</dbReference>
<reference evidence="15 16" key="1">
    <citation type="submission" date="2016-10" db="EMBL/GenBank/DDBJ databases">
        <authorList>
            <person name="de Groot N.N."/>
        </authorList>
    </citation>
    <scope>NUCLEOTIDE SEQUENCE [LARGE SCALE GENOMIC DNA]</scope>
    <source>
        <strain evidence="15 16">ATCC 700224</strain>
    </source>
</reference>
<protein>
    <recommendedName>
        <fullName evidence="3 12">Nif-specific regulatory protein</fullName>
    </recommendedName>
</protein>
<evidence type="ECO:0000256" key="8">
    <source>
        <dbReference type="ARBA" id="ARBA00023125"/>
    </source>
</evidence>
<evidence type="ECO:0000256" key="4">
    <source>
        <dbReference type="ARBA" id="ARBA00022741"/>
    </source>
</evidence>
<dbReference type="SMART" id="SM00382">
    <property type="entry name" value="AAA"/>
    <property type="match status" value="1"/>
</dbReference>
<keyword evidence="9 12" id="KW-0010">Activator</keyword>
<keyword evidence="6 12" id="KW-0902">Two-component regulatory system</keyword>
<dbReference type="GO" id="GO:0009399">
    <property type="term" value="P:nitrogen fixation"/>
    <property type="evidence" value="ECO:0007669"/>
    <property type="project" value="UniProtKB-UniRule"/>
</dbReference>
<dbReference type="Pfam" id="PF01590">
    <property type="entry name" value="GAF"/>
    <property type="match status" value="1"/>
</dbReference>
<dbReference type="GO" id="GO:0000160">
    <property type="term" value="P:phosphorelay signal transduction system"/>
    <property type="evidence" value="ECO:0007669"/>
    <property type="project" value="UniProtKB-UniRule"/>
</dbReference>
<dbReference type="Gene3D" id="1.10.10.60">
    <property type="entry name" value="Homeodomain-like"/>
    <property type="match status" value="1"/>
</dbReference>